<evidence type="ECO:0000256" key="2">
    <source>
        <dbReference type="ARBA" id="ARBA00023002"/>
    </source>
</evidence>
<dbReference type="Gene3D" id="3.40.50.10860">
    <property type="entry name" value="Leucine Dehydrogenase, chain A, domain 1"/>
    <property type="match status" value="1"/>
</dbReference>
<dbReference type="Pfam" id="PF02812">
    <property type="entry name" value="ELFV_dehydrog_N"/>
    <property type="match status" value="1"/>
</dbReference>
<dbReference type="SUPFAM" id="SSF51735">
    <property type="entry name" value="NAD(P)-binding Rossmann-fold domains"/>
    <property type="match status" value="1"/>
</dbReference>
<name>A0ABT6LNJ9_9ACTN</name>
<organism evidence="6 7">
    <name type="scientific">Streptomyces pseudovenezuelae</name>
    <dbReference type="NCBI Taxonomy" id="67350"/>
    <lineage>
        <taxon>Bacteria</taxon>
        <taxon>Bacillati</taxon>
        <taxon>Actinomycetota</taxon>
        <taxon>Actinomycetes</taxon>
        <taxon>Kitasatosporales</taxon>
        <taxon>Streptomycetaceae</taxon>
        <taxon>Streptomyces</taxon>
        <taxon>Streptomyces aurantiacus group</taxon>
    </lineage>
</organism>
<gene>
    <name evidence="6" type="ORF">M2283_005216</name>
</gene>
<evidence type="ECO:0000259" key="5">
    <source>
        <dbReference type="SMART" id="SM00839"/>
    </source>
</evidence>
<keyword evidence="2 3" id="KW-0560">Oxidoreductase</keyword>
<evidence type="ECO:0000256" key="4">
    <source>
        <dbReference type="SAM" id="MobiDB-lite"/>
    </source>
</evidence>
<dbReference type="InterPro" id="IPR006097">
    <property type="entry name" value="Glu/Leu/Phe/Val/Trp_DH_dimer"/>
</dbReference>
<reference evidence="6 7" key="1">
    <citation type="submission" date="2023-04" db="EMBL/GenBank/DDBJ databases">
        <title>Forest soil microbial communities from Buena Vista Peninsula, Colon Province, Panama.</title>
        <authorList>
            <person name="Bouskill N."/>
        </authorList>
    </citation>
    <scope>NUCLEOTIDE SEQUENCE [LARGE SCALE GENOMIC DNA]</scope>
    <source>
        <strain evidence="6 7">GGS1</strain>
    </source>
</reference>
<comment type="caution">
    <text evidence="6">The sequence shown here is derived from an EMBL/GenBank/DDBJ whole genome shotgun (WGS) entry which is preliminary data.</text>
</comment>
<protein>
    <recommendedName>
        <fullName evidence="3">Glutamate dehydrogenase</fullName>
    </recommendedName>
</protein>
<feature type="domain" description="Glutamate/phenylalanine/leucine/valine/L-tryptophan dehydrogenase C-terminal" evidence="5">
    <location>
        <begin position="175"/>
        <end position="406"/>
    </location>
</feature>
<proteinExistence type="inferred from homology"/>
<dbReference type="Gene3D" id="3.40.50.720">
    <property type="entry name" value="NAD(P)-binding Rossmann-like Domain"/>
    <property type="match status" value="1"/>
</dbReference>
<evidence type="ECO:0000313" key="6">
    <source>
        <dbReference type="EMBL" id="MDH6217884.1"/>
    </source>
</evidence>
<dbReference type="Proteomes" id="UP001160499">
    <property type="component" value="Unassembled WGS sequence"/>
</dbReference>
<evidence type="ECO:0000313" key="7">
    <source>
        <dbReference type="Proteomes" id="UP001160499"/>
    </source>
</evidence>
<dbReference type="InterPro" id="IPR006096">
    <property type="entry name" value="Glu/Leu/Phe/Val/Trp_DH_C"/>
</dbReference>
<dbReference type="RefSeq" id="WP_432423126.1">
    <property type="nucleotide sequence ID" value="NZ_JARXVH010000008.1"/>
</dbReference>
<dbReference type="InterPro" id="IPR033524">
    <property type="entry name" value="Glu/Leu/Phe/Val_DH_AS"/>
</dbReference>
<dbReference type="PANTHER" id="PTHR11606:SF13">
    <property type="entry name" value="GLUTAMATE DEHYDROGENASE 1, MITOCHONDRIAL"/>
    <property type="match status" value="1"/>
</dbReference>
<evidence type="ECO:0000256" key="3">
    <source>
        <dbReference type="PIRNR" id="PIRNR000185"/>
    </source>
</evidence>
<dbReference type="PANTHER" id="PTHR11606">
    <property type="entry name" value="GLUTAMATE DEHYDROGENASE"/>
    <property type="match status" value="1"/>
</dbReference>
<dbReference type="GO" id="GO:0004353">
    <property type="term" value="F:glutamate dehydrogenase [NAD(P)+] activity"/>
    <property type="evidence" value="ECO:0007669"/>
    <property type="project" value="UniProtKB-EC"/>
</dbReference>
<keyword evidence="7" id="KW-1185">Reference proteome</keyword>
<dbReference type="SUPFAM" id="SSF53223">
    <property type="entry name" value="Aminoacid dehydrogenase-like, N-terminal domain"/>
    <property type="match status" value="1"/>
</dbReference>
<dbReference type="EMBL" id="JARXVH010000008">
    <property type="protein sequence ID" value="MDH6217884.1"/>
    <property type="molecule type" value="Genomic_DNA"/>
</dbReference>
<evidence type="ECO:0000256" key="1">
    <source>
        <dbReference type="ARBA" id="ARBA00006382"/>
    </source>
</evidence>
<dbReference type="InterPro" id="IPR014362">
    <property type="entry name" value="Glu_DH"/>
</dbReference>
<dbReference type="Pfam" id="PF00208">
    <property type="entry name" value="ELFV_dehydrog"/>
    <property type="match status" value="1"/>
</dbReference>
<dbReference type="PROSITE" id="PS00074">
    <property type="entry name" value="GLFV_DEHYDROGENASE"/>
    <property type="match status" value="1"/>
</dbReference>
<dbReference type="InterPro" id="IPR046346">
    <property type="entry name" value="Aminoacid_DH-like_N_sf"/>
</dbReference>
<dbReference type="SMART" id="SM00839">
    <property type="entry name" value="ELFV_dehydrog"/>
    <property type="match status" value="1"/>
</dbReference>
<dbReference type="PIRSF" id="PIRSF000185">
    <property type="entry name" value="Glu_DH"/>
    <property type="match status" value="1"/>
</dbReference>
<accession>A0ABT6LNJ9</accession>
<feature type="region of interest" description="Disordered" evidence="4">
    <location>
        <begin position="1"/>
        <end position="25"/>
    </location>
</feature>
<dbReference type="InterPro" id="IPR036291">
    <property type="entry name" value="NAD(P)-bd_dom_sf"/>
</dbReference>
<comment type="similarity">
    <text evidence="1 3">Belongs to the Glu/Leu/Phe/Val dehydrogenases family.</text>
</comment>
<sequence length="408" mass="43324">MNSGLLTPPAARADGALSQPPEASITWTDPVTGRQGFLVIDRLVRGLASGGLRMREGCSYEEVRELAAAMSVKEALHYDPSNRYLPMGGAKGGIDCDPLSSEARGVLSRFLTFVRPYVEQRWATGDDLGTTTELIDEVLGELGVAGCVAPVVRTLDDPAAARKRFADAFAVEVDGIGLAELVGGCGVAEAALTVLDREGTPRSSATAVVQGFGAMGGSTARFLDAAGIRVVAVSDVHGTVANPRGLAVEEMLRNRRAHGAIDRSRLRPADILLDRDDCLALRADVLVPAATSYALHDANQGRVAARYIVEAANLPVTATAEERLRRRGCVVVPDVVANSGTNAWWWWVLYGDVAPDAESSLAKVRGSLRALVTETLQLAEDAVRTPRQAARCIAEARRDVLLHRLGAA</sequence>